<proteinExistence type="predicted"/>
<dbReference type="Gene3D" id="3.40.50.1110">
    <property type="entry name" value="SGNH hydrolase"/>
    <property type="match status" value="1"/>
</dbReference>
<keyword evidence="2" id="KW-1015">Disulfide bond</keyword>
<dbReference type="Proteomes" id="UP001183629">
    <property type="component" value="Unassembled WGS sequence"/>
</dbReference>
<gene>
    <name evidence="5" type="ORF">J2S44_007100</name>
</gene>
<reference evidence="5 6" key="1">
    <citation type="submission" date="2023-07" db="EMBL/GenBank/DDBJ databases">
        <title>Sequencing the genomes of 1000 actinobacteria strains.</title>
        <authorList>
            <person name="Klenk H.-P."/>
        </authorList>
    </citation>
    <scope>NUCLEOTIDE SEQUENCE [LARGE SCALE GENOMIC DNA]</scope>
    <source>
        <strain evidence="5 6">DSM 44711</strain>
    </source>
</reference>
<dbReference type="GO" id="GO:0019433">
    <property type="term" value="P:triglyceride catabolic process"/>
    <property type="evidence" value="ECO:0007669"/>
    <property type="project" value="TreeGrafter"/>
</dbReference>
<keyword evidence="3" id="KW-0732">Signal</keyword>
<evidence type="ECO:0000256" key="1">
    <source>
        <dbReference type="PIRSR" id="PIRSR637460-1"/>
    </source>
</evidence>
<keyword evidence="6" id="KW-1185">Reference proteome</keyword>
<evidence type="ECO:0000256" key="3">
    <source>
        <dbReference type="SAM" id="SignalP"/>
    </source>
</evidence>
<feature type="chain" id="PRO_5042214518" evidence="3">
    <location>
        <begin position="20"/>
        <end position="268"/>
    </location>
</feature>
<dbReference type="InterPro" id="IPR037460">
    <property type="entry name" value="SEST-like"/>
</dbReference>
<dbReference type="SUPFAM" id="SSF52266">
    <property type="entry name" value="SGNH hydrolase"/>
    <property type="match status" value="1"/>
</dbReference>
<dbReference type="Pfam" id="PF13472">
    <property type="entry name" value="Lipase_GDSL_2"/>
    <property type="match status" value="1"/>
</dbReference>
<organism evidence="5 6">
    <name type="scientific">Catenuloplanes niger</name>
    <dbReference type="NCBI Taxonomy" id="587534"/>
    <lineage>
        <taxon>Bacteria</taxon>
        <taxon>Bacillati</taxon>
        <taxon>Actinomycetota</taxon>
        <taxon>Actinomycetes</taxon>
        <taxon>Micromonosporales</taxon>
        <taxon>Micromonosporaceae</taxon>
        <taxon>Catenuloplanes</taxon>
    </lineage>
</organism>
<feature type="domain" description="SGNH hydrolase-type esterase" evidence="4">
    <location>
        <begin position="29"/>
        <end position="254"/>
    </location>
</feature>
<feature type="signal peptide" evidence="3">
    <location>
        <begin position="1"/>
        <end position="19"/>
    </location>
</feature>
<dbReference type="RefSeq" id="WP_310423270.1">
    <property type="nucleotide sequence ID" value="NZ_JAVDYC010000001.1"/>
</dbReference>
<accession>A0AAE4A0A6</accession>
<feature type="active site" description="Nucleophile" evidence="1">
    <location>
        <position position="33"/>
    </location>
</feature>
<feature type="disulfide bond" evidence="2">
    <location>
        <begin position="116"/>
        <end position="124"/>
    </location>
</feature>
<evidence type="ECO:0000259" key="4">
    <source>
        <dbReference type="Pfam" id="PF13472"/>
    </source>
</evidence>
<comment type="caution">
    <text evidence="5">The sequence shown here is derived from an EMBL/GenBank/DDBJ whole genome shotgun (WGS) entry which is preliminary data.</text>
</comment>
<dbReference type="InterPro" id="IPR013830">
    <property type="entry name" value="SGNH_hydro"/>
</dbReference>
<evidence type="ECO:0000313" key="6">
    <source>
        <dbReference type="Proteomes" id="UP001183629"/>
    </source>
</evidence>
<dbReference type="GO" id="GO:0004806">
    <property type="term" value="F:triacylglycerol lipase activity"/>
    <property type="evidence" value="ECO:0007669"/>
    <property type="project" value="TreeGrafter"/>
</dbReference>
<sequence length="268" mass="28008">MTAVLAVTATVAAATPAQATGLTPGDYVALGDSFASGVGAPPYLESSGACLRSEDSYPRTWARIHSDFTLRDMTCSGATIADVRAGQMGALGARTTLVTITVGGNDDGFTNTVRTCLTGTDADCKAATDLAAHYARTTLADDLAALYTDIRARAPHARVLVLGYPRLVAEGTGSCGAVGLSAAKRQQVTHNADHLAAGIADAAGRAGVRFVEMRLPFLGHEACTTPMKNEWIHGVSADVTKHVQIFHPKRYGHAVVYAYMLSAEISKL</sequence>
<feature type="disulfide bond" evidence="2">
    <location>
        <begin position="175"/>
        <end position="223"/>
    </location>
</feature>
<dbReference type="AlphaFoldDB" id="A0AAE4A0A6"/>
<name>A0AAE4A0A6_9ACTN</name>
<dbReference type="CDD" id="cd01823">
    <property type="entry name" value="SEST_like"/>
    <property type="match status" value="1"/>
</dbReference>
<evidence type="ECO:0000313" key="5">
    <source>
        <dbReference type="EMBL" id="MDR7326850.1"/>
    </source>
</evidence>
<feature type="active site" evidence="1">
    <location>
        <position position="247"/>
    </location>
</feature>
<dbReference type="EMBL" id="JAVDYC010000001">
    <property type="protein sequence ID" value="MDR7326850.1"/>
    <property type="molecule type" value="Genomic_DNA"/>
</dbReference>
<evidence type="ECO:0000256" key="2">
    <source>
        <dbReference type="PIRSR" id="PIRSR637460-2"/>
    </source>
</evidence>
<dbReference type="InterPro" id="IPR036514">
    <property type="entry name" value="SGNH_hydro_sf"/>
</dbReference>
<dbReference type="PANTHER" id="PTHR37981">
    <property type="entry name" value="LIPASE 2"/>
    <property type="match status" value="1"/>
</dbReference>
<feature type="disulfide bond" evidence="2">
    <location>
        <begin position="50"/>
        <end position="75"/>
    </location>
</feature>
<dbReference type="PANTHER" id="PTHR37981:SF1">
    <property type="entry name" value="SGNH HYDROLASE-TYPE ESTERASE DOMAIN-CONTAINING PROTEIN"/>
    <property type="match status" value="1"/>
</dbReference>
<protein>
    <submittedName>
        <fullName evidence="5">Lysophospholipase L1-like esterase</fullName>
    </submittedName>
</protein>